<accession>A0A232EM02</accession>
<dbReference type="Proteomes" id="UP000215335">
    <property type="component" value="Unassembled WGS sequence"/>
</dbReference>
<name>A0A232EM02_9HYME</name>
<keyword evidence="2" id="KW-1185">Reference proteome</keyword>
<proteinExistence type="predicted"/>
<dbReference type="AlphaFoldDB" id="A0A232EM02"/>
<organism evidence="1 2">
    <name type="scientific">Trichomalopsis sarcophagae</name>
    <dbReference type="NCBI Taxonomy" id="543379"/>
    <lineage>
        <taxon>Eukaryota</taxon>
        <taxon>Metazoa</taxon>
        <taxon>Ecdysozoa</taxon>
        <taxon>Arthropoda</taxon>
        <taxon>Hexapoda</taxon>
        <taxon>Insecta</taxon>
        <taxon>Pterygota</taxon>
        <taxon>Neoptera</taxon>
        <taxon>Endopterygota</taxon>
        <taxon>Hymenoptera</taxon>
        <taxon>Apocrita</taxon>
        <taxon>Proctotrupomorpha</taxon>
        <taxon>Chalcidoidea</taxon>
        <taxon>Pteromalidae</taxon>
        <taxon>Pteromalinae</taxon>
        <taxon>Trichomalopsis</taxon>
    </lineage>
</organism>
<sequence length="228" mass="27328">MYSIVMQMQAELDEQLANFKPIKINLLRIKENKLGASLMDTEVLRQIERSFNIYYRTCKFPVINITNAAELNQWIETSYGIDKDQIYIKIRIPCVNEKRVQFHRYKPIPILAYIEPRSRYMLVHSNSHYHASYEEIQECKHGDQLIICPVQWFTFNDQNSLREHPIDEPREYRLQHLPNKSIKKNTLTTQSRQCHIEWSRIAKNLQRMQHRVQGHEYTKISDNNEPEP</sequence>
<dbReference type="EMBL" id="NNAY01003453">
    <property type="protein sequence ID" value="OXU19393.1"/>
    <property type="molecule type" value="Genomic_DNA"/>
</dbReference>
<gene>
    <name evidence="1" type="ORF">TSAR_001249</name>
</gene>
<protein>
    <submittedName>
        <fullName evidence="1">Uncharacterized protein</fullName>
    </submittedName>
</protein>
<evidence type="ECO:0000313" key="1">
    <source>
        <dbReference type="EMBL" id="OXU19393.1"/>
    </source>
</evidence>
<reference evidence="1 2" key="1">
    <citation type="journal article" date="2017" name="Curr. Biol.">
        <title>The Evolution of Venom by Co-option of Single-Copy Genes.</title>
        <authorList>
            <person name="Martinson E.O."/>
            <person name="Mrinalini"/>
            <person name="Kelkar Y.D."/>
            <person name="Chang C.H."/>
            <person name="Werren J.H."/>
        </authorList>
    </citation>
    <scope>NUCLEOTIDE SEQUENCE [LARGE SCALE GENOMIC DNA]</scope>
    <source>
        <strain evidence="1 2">Alberta</strain>
        <tissue evidence="1">Whole body</tissue>
    </source>
</reference>
<comment type="caution">
    <text evidence="1">The sequence shown here is derived from an EMBL/GenBank/DDBJ whole genome shotgun (WGS) entry which is preliminary data.</text>
</comment>
<evidence type="ECO:0000313" key="2">
    <source>
        <dbReference type="Proteomes" id="UP000215335"/>
    </source>
</evidence>